<organism evidence="5 7">
    <name type="scientific">Medicago truncatula</name>
    <name type="common">Barrel medic</name>
    <name type="synonym">Medicago tribuloides</name>
    <dbReference type="NCBI Taxonomy" id="3880"/>
    <lineage>
        <taxon>Eukaryota</taxon>
        <taxon>Viridiplantae</taxon>
        <taxon>Streptophyta</taxon>
        <taxon>Embryophyta</taxon>
        <taxon>Tracheophyta</taxon>
        <taxon>Spermatophyta</taxon>
        <taxon>Magnoliopsida</taxon>
        <taxon>eudicotyledons</taxon>
        <taxon>Gunneridae</taxon>
        <taxon>Pentapetalae</taxon>
        <taxon>rosids</taxon>
        <taxon>fabids</taxon>
        <taxon>Fabales</taxon>
        <taxon>Fabaceae</taxon>
        <taxon>Papilionoideae</taxon>
        <taxon>50 kb inversion clade</taxon>
        <taxon>NPAAA clade</taxon>
        <taxon>Hologalegina</taxon>
        <taxon>IRL clade</taxon>
        <taxon>Trifolieae</taxon>
        <taxon>Medicago</taxon>
    </lineage>
</organism>
<keyword evidence="2" id="KW-0295">Fungicide</keyword>
<sequence length="100" mass="11358">MLYLHIETMSFFASNVYIVFMFLNLILLLLSTCEVEAEVCRKKSITWLGLCINNLSCSTTCVSEHALYGACQEFSSSFIHFFLLWIDSCIAWLLDGGVDI</sequence>
<dbReference type="Gene3D" id="3.30.30.10">
    <property type="entry name" value="Knottin, scorpion toxin-like"/>
    <property type="match status" value="1"/>
</dbReference>
<dbReference type="Pfam" id="PF00304">
    <property type="entry name" value="Gamma-thionin"/>
    <property type="match status" value="1"/>
</dbReference>
<dbReference type="HOGENOM" id="CLU_2310284_0_0_1"/>
<keyword evidence="1" id="KW-0929">Antimicrobial</keyword>
<keyword evidence="3" id="KW-0472">Membrane</keyword>
<evidence type="ECO:0000313" key="7">
    <source>
        <dbReference type="Proteomes" id="UP000002051"/>
    </source>
</evidence>
<proteinExistence type="predicted"/>
<gene>
    <name evidence="5" type="ordered locus">MTR_8g012705</name>
</gene>
<dbReference type="InterPro" id="IPR036574">
    <property type="entry name" value="Scorpion_toxin-like_sf"/>
</dbReference>
<dbReference type="SUPFAM" id="SSF57095">
    <property type="entry name" value="Scorpion toxin-like"/>
    <property type="match status" value="1"/>
</dbReference>
<reference evidence="5 7" key="2">
    <citation type="journal article" date="2014" name="BMC Genomics">
        <title>An improved genome release (version Mt4.0) for the model legume Medicago truncatula.</title>
        <authorList>
            <person name="Tang H."/>
            <person name="Krishnakumar V."/>
            <person name="Bidwell S."/>
            <person name="Rosen B."/>
            <person name="Chan A."/>
            <person name="Zhou S."/>
            <person name="Gentzbittel L."/>
            <person name="Childs K.L."/>
            <person name="Yandell M."/>
            <person name="Gundlach H."/>
            <person name="Mayer K.F."/>
            <person name="Schwartz D.C."/>
            <person name="Town C.D."/>
        </authorList>
    </citation>
    <scope>GENOME REANNOTATION</scope>
    <source>
        <strain evidence="5">A17</strain>
        <strain evidence="6 7">cv. Jemalong A17</strain>
    </source>
</reference>
<dbReference type="EnsemblPlants" id="KEH18144">
    <property type="protein sequence ID" value="KEH18144"/>
    <property type="gene ID" value="MTR_8g012705"/>
</dbReference>
<evidence type="ECO:0000256" key="1">
    <source>
        <dbReference type="ARBA" id="ARBA00022529"/>
    </source>
</evidence>
<evidence type="ECO:0000313" key="5">
    <source>
        <dbReference type="EMBL" id="KEH18144.1"/>
    </source>
</evidence>
<protein>
    <submittedName>
        <fullName evidence="5">Defensin-like protein</fullName>
    </submittedName>
</protein>
<dbReference type="AlphaFoldDB" id="A0A072TKU8"/>
<accession>A0A072TKU8</accession>
<keyword evidence="3" id="KW-0812">Transmembrane</keyword>
<evidence type="ECO:0000259" key="4">
    <source>
        <dbReference type="Pfam" id="PF00304"/>
    </source>
</evidence>
<reference evidence="5 7" key="1">
    <citation type="journal article" date="2011" name="Nature">
        <title>The Medicago genome provides insight into the evolution of rhizobial symbioses.</title>
        <authorList>
            <person name="Young N.D."/>
            <person name="Debelle F."/>
            <person name="Oldroyd G.E."/>
            <person name="Geurts R."/>
            <person name="Cannon S.B."/>
            <person name="Udvardi M.K."/>
            <person name="Benedito V.A."/>
            <person name="Mayer K.F."/>
            <person name="Gouzy J."/>
            <person name="Schoof H."/>
            <person name="Van de Peer Y."/>
            <person name="Proost S."/>
            <person name="Cook D.R."/>
            <person name="Meyers B.C."/>
            <person name="Spannagl M."/>
            <person name="Cheung F."/>
            <person name="De Mita S."/>
            <person name="Krishnakumar V."/>
            <person name="Gundlach H."/>
            <person name="Zhou S."/>
            <person name="Mudge J."/>
            <person name="Bharti A.K."/>
            <person name="Murray J.D."/>
            <person name="Naoumkina M.A."/>
            <person name="Rosen B."/>
            <person name="Silverstein K.A."/>
            <person name="Tang H."/>
            <person name="Rombauts S."/>
            <person name="Zhao P.X."/>
            <person name="Zhou P."/>
            <person name="Barbe V."/>
            <person name="Bardou P."/>
            <person name="Bechner M."/>
            <person name="Bellec A."/>
            <person name="Berger A."/>
            <person name="Berges H."/>
            <person name="Bidwell S."/>
            <person name="Bisseling T."/>
            <person name="Choisne N."/>
            <person name="Couloux A."/>
            <person name="Denny R."/>
            <person name="Deshpande S."/>
            <person name="Dai X."/>
            <person name="Doyle J.J."/>
            <person name="Dudez A.M."/>
            <person name="Farmer A.D."/>
            <person name="Fouteau S."/>
            <person name="Franken C."/>
            <person name="Gibelin C."/>
            <person name="Gish J."/>
            <person name="Goldstein S."/>
            <person name="Gonzalez A.J."/>
            <person name="Green P.J."/>
            <person name="Hallab A."/>
            <person name="Hartog M."/>
            <person name="Hua A."/>
            <person name="Humphray S.J."/>
            <person name="Jeong D.H."/>
            <person name="Jing Y."/>
            <person name="Jocker A."/>
            <person name="Kenton S.M."/>
            <person name="Kim D.J."/>
            <person name="Klee K."/>
            <person name="Lai H."/>
            <person name="Lang C."/>
            <person name="Lin S."/>
            <person name="Macmil S.L."/>
            <person name="Magdelenat G."/>
            <person name="Matthews L."/>
            <person name="McCorrison J."/>
            <person name="Monaghan E.L."/>
            <person name="Mun J.H."/>
            <person name="Najar F.Z."/>
            <person name="Nicholson C."/>
            <person name="Noirot C."/>
            <person name="O'Bleness M."/>
            <person name="Paule C.R."/>
            <person name="Poulain J."/>
            <person name="Prion F."/>
            <person name="Qin B."/>
            <person name="Qu C."/>
            <person name="Retzel E.F."/>
            <person name="Riddle C."/>
            <person name="Sallet E."/>
            <person name="Samain S."/>
            <person name="Samson N."/>
            <person name="Sanders I."/>
            <person name="Saurat O."/>
            <person name="Scarpelli C."/>
            <person name="Schiex T."/>
            <person name="Segurens B."/>
            <person name="Severin A.J."/>
            <person name="Sherrier D.J."/>
            <person name="Shi R."/>
            <person name="Sims S."/>
            <person name="Singer S.R."/>
            <person name="Sinharoy S."/>
            <person name="Sterck L."/>
            <person name="Viollet A."/>
            <person name="Wang B.B."/>
            <person name="Wang K."/>
            <person name="Wang M."/>
            <person name="Wang X."/>
            <person name="Warfsmann J."/>
            <person name="Weissenbach J."/>
            <person name="White D.D."/>
            <person name="White J.D."/>
            <person name="Wiley G.B."/>
            <person name="Wincker P."/>
            <person name="Xing Y."/>
            <person name="Yang L."/>
            <person name="Yao Z."/>
            <person name="Ying F."/>
            <person name="Zhai J."/>
            <person name="Zhou L."/>
            <person name="Zuber A."/>
            <person name="Denarie J."/>
            <person name="Dixon R.A."/>
            <person name="May G.D."/>
            <person name="Schwartz D.C."/>
            <person name="Rogers J."/>
            <person name="Quetier F."/>
            <person name="Town C.D."/>
            <person name="Roe B.A."/>
        </authorList>
    </citation>
    <scope>NUCLEOTIDE SEQUENCE [LARGE SCALE GENOMIC DNA]</scope>
    <source>
        <strain evidence="5">A17</strain>
        <strain evidence="6 7">cv. Jemalong A17</strain>
    </source>
</reference>
<keyword evidence="7" id="KW-1185">Reference proteome</keyword>
<dbReference type="Proteomes" id="UP000002051">
    <property type="component" value="Chromosome 8"/>
</dbReference>
<keyword evidence="3" id="KW-1133">Transmembrane helix</keyword>
<evidence type="ECO:0000256" key="2">
    <source>
        <dbReference type="ARBA" id="ARBA00022577"/>
    </source>
</evidence>
<feature type="domain" description="Knottins-like" evidence="4">
    <location>
        <begin position="39"/>
        <end position="75"/>
    </location>
</feature>
<dbReference type="GO" id="GO:0006952">
    <property type="term" value="P:defense response"/>
    <property type="evidence" value="ECO:0000318"/>
    <property type="project" value="GO_Central"/>
</dbReference>
<reference evidence="6" key="3">
    <citation type="submission" date="2015-04" db="UniProtKB">
        <authorList>
            <consortium name="EnsemblPlants"/>
        </authorList>
    </citation>
    <scope>IDENTIFICATION</scope>
    <source>
        <strain evidence="6">cv. Jemalong A17</strain>
    </source>
</reference>
<dbReference type="InterPro" id="IPR003614">
    <property type="entry name" value="Knottins"/>
</dbReference>
<feature type="transmembrane region" description="Helical" evidence="3">
    <location>
        <begin position="12"/>
        <end position="33"/>
    </location>
</feature>
<dbReference type="ExpressionAtlas" id="A0A072TKU8">
    <property type="expression patterns" value="differential"/>
</dbReference>
<dbReference type="EMBL" id="CM001224">
    <property type="protein sequence ID" value="KEH18144.1"/>
    <property type="molecule type" value="Genomic_DNA"/>
</dbReference>
<name>A0A072TKU8_MEDTR</name>
<evidence type="ECO:0000256" key="3">
    <source>
        <dbReference type="SAM" id="Phobius"/>
    </source>
</evidence>
<evidence type="ECO:0000313" key="6">
    <source>
        <dbReference type="EnsemblPlants" id="KEH18144"/>
    </source>
</evidence>